<dbReference type="OrthoDB" id="8137968at2"/>
<proteinExistence type="predicted"/>
<keyword evidence="3" id="KW-1185">Reference proteome</keyword>
<evidence type="ECO:0000256" key="1">
    <source>
        <dbReference type="SAM" id="MobiDB-lite"/>
    </source>
</evidence>
<organism evidence="2 3">
    <name type="scientific">Methylobacterium terrae</name>
    <dbReference type="NCBI Taxonomy" id="2202827"/>
    <lineage>
        <taxon>Bacteria</taxon>
        <taxon>Pseudomonadati</taxon>
        <taxon>Pseudomonadota</taxon>
        <taxon>Alphaproteobacteria</taxon>
        <taxon>Hyphomicrobiales</taxon>
        <taxon>Methylobacteriaceae</taxon>
        <taxon>Methylobacterium</taxon>
    </lineage>
</organism>
<dbReference type="EMBL" id="CP029553">
    <property type="protein sequence ID" value="AWN49377.1"/>
    <property type="molecule type" value="Genomic_DNA"/>
</dbReference>
<dbReference type="Proteomes" id="UP000245444">
    <property type="component" value="Chromosome"/>
</dbReference>
<feature type="region of interest" description="Disordered" evidence="1">
    <location>
        <begin position="69"/>
        <end position="90"/>
    </location>
</feature>
<dbReference type="AlphaFoldDB" id="A0A2U8WTD8"/>
<dbReference type="KEGG" id="mtea:DK419_26015"/>
<name>A0A2U8WTD8_9HYPH</name>
<accession>A0A2U8WTD8</accession>
<evidence type="ECO:0000313" key="3">
    <source>
        <dbReference type="Proteomes" id="UP000245444"/>
    </source>
</evidence>
<feature type="compositionally biased region" description="Basic residues" evidence="1">
    <location>
        <begin position="77"/>
        <end position="87"/>
    </location>
</feature>
<reference evidence="2 3" key="1">
    <citation type="submission" date="2018-05" db="EMBL/GenBank/DDBJ databases">
        <title>Complete Genome Sequence of Methylobacterium sp. 17Sr1-28.</title>
        <authorList>
            <person name="Srinivasan S."/>
        </authorList>
    </citation>
    <scope>NUCLEOTIDE SEQUENCE [LARGE SCALE GENOMIC DNA]</scope>
    <source>
        <strain evidence="2 3">17Sr1-28</strain>
    </source>
</reference>
<dbReference type="RefSeq" id="WP_109961648.1">
    <property type="nucleotide sequence ID" value="NZ_CP029553.1"/>
</dbReference>
<protein>
    <submittedName>
        <fullName evidence="2">Uncharacterized protein</fullName>
    </submittedName>
</protein>
<sequence length="163" mass="17325">MPHHDTTALSGTIQHVFAHRFTLEADGAVHLADLGPKGAEAFPLAAGLHVTLEGERRPSEIKVARIAAPGRDPVEIHHKKPHHPGRKPHPDARVDPLVDPLAALAAVTAAGWTPTGEPRSKPKHVEVLARRGDGAWTELHVDASGTVYKEKAPDAAKWGAALA</sequence>
<evidence type="ECO:0000313" key="2">
    <source>
        <dbReference type="EMBL" id="AWN49377.1"/>
    </source>
</evidence>
<gene>
    <name evidence="2" type="ORF">DK419_26015</name>
</gene>